<proteinExistence type="inferred from homology"/>
<dbReference type="InterPro" id="IPR036962">
    <property type="entry name" value="Glyco_hydro_3_N_sf"/>
</dbReference>
<dbReference type="Proteomes" id="UP000249890">
    <property type="component" value="Chromosome"/>
</dbReference>
<organism evidence="7 8">
    <name type="scientific">Paenibacillus donghaensis</name>
    <dbReference type="NCBI Taxonomy" id="414771"/>
    <lineage>
        <taxon>Bacteria</taxon>
        <taxon>Bacillati</taxon>
        <taxon>Bacillota</taxon>
        <taxon>Bacilli</taxon>
        <taxon>Bacillales</taxon>
        <taxon>Paenibacillaceae</taxon>
        <taxon>Paenibacillus</taxon>
    </lineage>
</organism>
<keyword evidence="4" id="KW-0378">Hydrolase</keyword>
<dbReference type="GO" id="GO:0004563">
    <property type="term" value="F:beta-N-acetylhexosaminidase activity"/>
    <property type="evidence" value="ECO:0007669"/>
    <property type="project" value="UniProtKB-EC"/>
</dbReference>
<dbReference type="Gene3D" id="3.20.20.300">
    <property type="entry name" value="Glycoside hydrolase, family 3, N-terminal domain"/>
    <property type="match status" value="1"/>
</dbReference>
<comment type="catalytic activity">
    <reaction evidence="1">
        <text>Hydrolysis of terminal non-reducing N-acetyl-D-hexosamine residues in N-acetyl-beta-D-hexosaminides.</text>
        <dbReference type="EC" id="3.2.1.52"/>
    </reaction>
</comment>
<dbReference type="PROSITE" id="PS00775">
    <property type="entry name" value="GLYCOSYL_HYDROL_F3"/>
    <property type="match status" value="1"/>
</dbReference>
<evidence type="ECO:0000313" key="8">
    <source>
        <dbReference type="Proteomes" id="UP000249890"/>
    </source>
</evidence>
<sequence length="568" mass="62735">MINLKEKPFYLSDGDIGWVRETLASMTEEEKIGQLFCLIGYSSEETLLKSLAKDYKAGGLMCRPMPAAETVESVRILQENARIPMLIAANLEKGGVGIANEGTTLGSVMQVGATDNEEMAYRLGLVCGKEGAAVGCNWSFAPIIDIDYNFRNPITNTRTFGSDPERVQRMGVQYVQGVQEQGVAASIKHFPGDGIDERDQHLVTSINSLSCEEWDASYGKVYRACIDAGAMTVMIGHIMQPAYSKRLNPQLQDEEILPASLSYELTTKLLKEQLGFNGLVVTDASTMAGMMIAMPREQAVPRAIAAGCDMFLFTRALDEDYAYMKKGIEEGIVTPERLDEALTKILALKAALKLHTKQAEGSLVPKLEQAMQVLGAPEHQRWAQECADQAITLVKEEAGILPVTPERYKRVLYYDIESSQGVAYSVRAGVADMFRDLLIQEGFEVEQYSPAQGMEGGMKAQSEFVGKYDLILYLANMSTKSNQTTVRIEWAQPMGANVPVYMSSIPTIFISVENPYHLLDVPRVRTFINAYNSNDNVLHAIIDKLAGRSSFKGTNPVDPFCGMWDTRL</sequence>
<comment type="similarity">
    <text evidence="2">Belongs to the glycosyl hydrolase 3 family.</text>
</comment>
<evidence type="ECO:0000256" key="3">
    <source>
        <dbReference type="ARBA" id="ARBA00012663"/>
    </source>
</evidence>
<reference evidence="7 8" key="1">
    <citation type="submission" date="2017-06" db="EMBL/GenBank/DDBJ databases">
        <title>Complete genome sequence of Paenibacillus donghaensis KCTC 13049T isolated from East Sea sediment, South Korea.</title>
        <authorList>
            <person name="Jung B.K."/>
            <person name="Hong S.-J."/>
            <person name="Shin J.-H."/>
        </authorList>
    </citation>
    <scope>NUCLEOTIDE SEQUENCE [LARGE SCALE GENOMIC DNA]</scope>
    <source>
        <strain evidence="7 8">KCTC 13049</strain>
    </source>
</reference>
<dbReference type="InterPro" id="IPR001764">
    <property type="entry name" value="Glyco_hydro_3_N"/>
</dbReference>
<dbReference type="KEGG" id="pdh:B9T62_02440"/>
<evidence type="ECO:0000256" key="2">
    <source>
        <dbReference type="ARBA" id="ARBA00005336"/>
    </source>
</evidence>
<evidence type="ECO:0000256" key="4">
    <source>
        <dbReference type="ARBA" id="ARBA00022801"/>
    </source>
</evidence>
<dbReference type="EMBL" id="CP021780">
    <property type="protein sequence ID" value="ASA19767.1"/>
    <property type="molecule type" value="Genomic_DNA"/>
</dbReference>
<keyword evidence="5" id="KW-0326">Glycosidase</keyword>
<dbReference type="PANTHER" id="PTHR30480:SF13">
    <property type="entry name" value="BETA-HEXOSAMINIDASE"/>
    <property type="match status" value="1"/>
</dbReference>
<evidence type="ECO:0000313" key="7">
    <source>
        <dbReference type="EMBL" id="ASA19767.1"/>
    </source>
</evidence>
<dbReference type="InterPro" id="IPR036881">
    <property type="entry name" value="Glyco_hydro_3_C_sf"/>
</dbReference>
<dbReference type="AlphaFoldDB" id="A0A2Z2K5D5"/>
<dbReference type="SUPFAM" id="SSF51445">
    <property type="entry name" value="(Trans)glycosidases"/>
    <property type="match status" value="1"/>
</dbReference>
<dbReference type="GO" id="GO:0009254">
    <property type="term" value="P:peptidoglycan turnover"/>
    <property type="evidence" value="ECO:0007669"/>
    <property type="project" value="TreeGrafter"/>
</dbReference>
<dbReference type="PANTHER" id="PTHR30480">
    <property type="entry name" value="BETA-HEXOSAMINIDASE-RELATED"/>
    <property type="match status" value="1"/>
</dbReference>
<dbReference type="EC" id="3.2.1.52" evidence="3"/>
<gene>
    <name evidence="7" type="ORF">B9T62_02440</name>
</gene>
<dbReference type="InterPro" id="IPR017853">
    <property type="entry name" value="GH"/>
</dbReference>
<dbReference type="InterPro" id="IPR019800">
    <property type="entry name" value="Glyco_hydro_3_AS"/>
</dbReference>
<accession>A0A2Z2K5D5</accession>
<dbReference type="Gene3D" id="3.40.50.1700">
    <property type="entry name" value="Glycoside hydrolase family 3 C-terminal domain"/>
    <property type="match status" value="1"/>
</dbReference>
<keyword evidence="8" id="KW-1185">Reference proteome</keyword>
<dbReference type="Pfam" id="PF00933">
    <property type="entry name" value="Glyco_hydro_3"/>
    <property type="match status" value="1"/>
</dbReference>
<protein>
    <recommendedName>
        <fullName evidence="3">beta-N-acetylhexosaminidase</fullName>
        <ecNumber evidence="3">3.2.1.52</ecNumber>
    </recommendedName>
</protein>
<name>A0A2Z2K5D5_9BACL</name>
<evidence type="ECO:0000259" key="6">
    <source>
        <dbReference type="Pfam" id="PF00933"/>
    </source>
</evidence>
<dbReference type="RefSeq" id="WP_087913792.1">
    <property type="nucleotide sequence ID" value="NZ_CP021780.1"/>
</dbReference>
<dbReference type="OrthoDB" id="9805821at2"/>
<evidence type="ECO:0000256" key="5">
    <source>
        <dbReference type="ARBA" id="ARBA00023295"/>
    </source>
</evidence>
<dbReference type="InterPro" id="IPR050226">
    <property type="entry name" value="NagZ_Beta-hexosaminidase"/>
</dbReference>
<dbReference type="GO" id="GO:0005975">
    <property type="term" value="P:carbohydrate metabolic process"/>
    <property type="evidence" value="ECO:0007669"/>
    <property type="project" value="InterPro"/>
</dbReference>
<evidence type="ECO:0000256" key="1">
    <source>
        <dbReference type="ARBA" id="ARBA00001231"/>
    </source>
</evidence>
<feature type="domain" description="Glycoside hydrolase family 3 N-terminal" evidence="6">
    <location>
        <begin position="29"/>
        <end position="347"/>
    </location>
</feature>